<dbReference type="KEGG" id="bgok:Pr1d_35810"/>
<name>A0A5B9QEG3_9BACT</name>
<dbReference type="Proteomes" id="UP000323917">
    <property type="component" value="Chromosome"/>
</dbReference>
<feature type="transmembrane region" description="Helical" evidence="1">
    <location>
        <begin position="58"/>
        <end position="77"/>
    </location>
</feature>
<evidence type="ECO:0000256" key="1">
    <source>
        <dbReference type="SAM" id="Phobius"/>
    </source>
</evidence>
<keyword evidence="1" id="KW-0812">Transmembrane</keyword>
<evidence type="ECO:0000313" key="2">
    <source>
        <dbReference type="EMBL" id="QEG36269.1"/>
    </source>
</evidence>
<proteinExistence type="predicted"/>
<keyword evidence="1" id="KW-0472">Membrane</keyword>
<organism evidence="2 3">
    <name type="scientific">Bythopirellula goksoeyrii</name>
    <dbReference type="NCBI Taxonomy" id="1400387"/>
    <lineage>
        <taxon>Bacteria</taxon>
        <taxon>Pseudomonadati</taxon>
        <taxon>Planctomycetota</taxon>
        <taxon>Planctomycetia</taxon>
        <taxon>Pirellulales</taxon>
        <taxon>Lacipirellulaceae</taxon>
        <taxon>Bythopirellula</taxon>
    </lineage>
</organism>
<feature type="transmembrane region" description="Helical" evidence="1">
    <location>
        <begin position="34"/>
        <end position="52"/>
    </location>
</feature>
<dbReference type="AlphaFoldDB" id="A0A5B9QEG3"/>
<keyword evidence="1" id="KW-1133">Transmembrane helix</keyword>
<protein>
    <submittedName>
        <fullName evidence="2">Uncharacterized protein</fullName>
    </submittedName>
</protein>
<keyword evidence="3" id="KW-1185">Reference proteome</keyword>
<accession>A0A5B9QEG3</accession>
<sequence length="80" mass="9171">MYGELVCATQYRFHVHEDHNQVERKVMSNTQKKMIGIEDSFFSAFISILILIDSRLTIYANSKMTSGLLFGVFIGVVSRH</sequence>
<gene>
    <name evidence="2" type="ORF">Pr1d_35810</name>
</gene>
<evidence type="ECO:0000313" key="3">
    <source>
        <dbReference type="Proteomes" id="UP000323917"/>
    </source>
</evidence>
<reference evidence="2 3" key="1">
    <citation type="submission" date="2019-08" db="EMBL/GenBank/DDBJ databases">
        <title>Deep-cultivation of Planctomycetes and their phenomic and genomic characterization uncovers novel biology.</title>
        <authorList>
            <person name="Wiegand S."/>
            <person name="Jogler M."/>
            <person name="Boedeker C."/>
            <person name="Pinto D."/>
            <person name="Vollmers J."/>
            <person name="Rivas-Marin E."/>
            <person name="Kohn T."/>
            <person name="Peeters S.H."/>
            <person name="Heuer A."/>
            <person name="Rast P."/>
            <person name="Oberbeckmann S."/>
            <person name="Bunk B."/>
            <person name="Jeske O."/>
            <person name="Meyerdierks A."/>
            <person name="Storesund J.E."/>
            <person name="Kallscheuer N."/>
            <person name="Luecker S."/>
            <person name="Lage O.M."/>
            <person name="Pohl T."/>
            <person name="Merkel B.J."/>
            <person name="Hornburger P."/>
            <person name="Mueller R.-W."/>
            <person name="Bruemmer F."/>
            <person name="Labrenz M."/>
            <person name="Spormann A.M."/>
            <person name="Op den Camp H."/>
            <person name="Overmann J."/>
            <person name="Amann R."/>
            <person name="Jetten M.S.M."/>
            <person name="Mascher T."/>
            <person name="Medema M.H."/>
            <person name="Devos D.P."/>
            <person name="Kaster A.-K."/>
            <person name="Ovreas L."/>
            <person name="Rohde M."/>
            <person name="Galperin M.Y."/>
            <person name="Jogler C."/>
        </authorList>
    </citation>
    <scope>NUCLEOTIDE SEQUENCE [LARGE SCALE GENOMIC DNA]</scope>
    <source>
        <strain evidence="2 3">Pr1d</strain>
    </source>
</reference>
<dbReference type="EMBL" id="CP042913">
    <property type="protein sequence ID" value="QEG36269.1"/>
    <property type="molecule type" value="Genomic_DNA"/>
</dbReference>